<gene>
    <name evidence="10" type="primary">rarD</name>
    <name evidence="10" type="ORF">GCM10011611_38760</name>
</gene>
<feature type="domain" description="EamA" evidence="9">
    <location>
        <begin position="12"/>
        <end position="147"/>
    </location>
</feature>
<feature type="transmembrane region" description="Helical" evidence="8">
    <location>
        <begin position="272"/>
        <end position="288"/>
    </location>
</feature>
<organism evidence="10 11">
    <name type="scientific">Aliidongia dinghuensis</name>
    <dbReference type="NCBI Taxonomy" id="1867774"/>
    <lineage>
        <taxon>Bacteria</taxon>
        <taxon>Pseudomonadati</taxon>
        <taxon>Pseudomonadota</taxon>
        <taxon>Alphaproteobacteria</taxon>
        <taxon>Rhodospirillales</taxon>
        <taxon>Dongiaceae</taxon>
        <taxon>Aliidongia</taxon>
    </lineage>
</organism>
<dbReference type="PANTHER" id="PTHR22911:SF137">
    <property type="entry name" value="SOLUTE CARRIER FAMILY 35 MEMBER G2-RELATED"/>
    <property type="match status" value="1"/>
</dbReference>
<protein>
    <submittedName>
        <fullName evidence="10">Protein RarD</fullName>
    </submittedName>
</protein>
<dbReference type="RefSeq" id="WP_229743824.1">
    <property type="nucleotide sequence ID" value="NZ_BMJQ01000010.1"/>
</dbReference>
<evidence type="ECO:0000256" key="5">
    <source>
        <dbReference type="ARBA" id="ARBA00022692"/>
    </source>
</evidence>
<evidence type="ECO:0000256" key="2">
    <source>
        <dbReference type="ARBA" id="ARBA00007362"/>
    </source>
</evidence>
<feature type="transmembrane region" description="Helical" evidence="8">
    <location>
        <begin position="155"/>
        <end position="171"/>
    </location>
</feature>
<keyword evidence="5 8" id="KW-0812">Transmembrane</keyword>
<evidence type="ECO:0000256" key="8">
    <source>
        <dbReference type="SAM" id="Phobius"/>
    </source>
</evidence>
<evidence type="ECO:0000313" key="10">
    <source>
        <dbReference type="EMBL" id="GGF28918.1"/>
    </source>
</evidence>
<dbReference type="GO" id="GO:0005886">
    <property type="term" value="C:plasma membrane"/>
    <property type="evidence" value="ECO:0007669"/>
    <property type="project" value="UniProtKB-SubCell"/>
</dbReference>
<evidence type="ECO:0000256" key="3">
    <source>
        <dbReference type="ARBA" id="ARBA00022448"/>
    </source>
</evidence>
<evidence type="ECO:0000313" key="11">
    <source>
        <dbReference type="Proteomes" id="UP000646365"/>
    </source>
</evidence>
<name>A0A8J2YX99_9PROT</name>
<dbReference type="InterPro" id="IPR037185">
    <property type="entry name" value="EmrE-like"/>
</dbReference>
<comment type="caution">
    <text evidence="10">The sequence shown here is derived from an EMBL/GenBank/DDBJ whole genome shotgun (WGS) entry which is preliminary data.</text>
</comment>
<dbReference type="EMBL" id="BMJQ01000010">
    <property type="protein sequence ID" value="GGF28918.1"/>
    <property type="molecule type" value="Genomic_DNA"/>
</dbReference>
<dbReference type="InterPro" id="IPR000620">
    <property type="entry name" value="EamA_dom"/>
</dbReference>
<evidence type="ECO:0000256" key="7">
    <source>
        <dbReference type="ARBA" id="ARBA00023136"/>
    </source>
</evidence>
<keyword evidence="4" id="KW-1003">Cell membrane</keyword>
<feature type="transmembrane region" description="Helical" evidence="8">
    <location>
        <begin position="47"/>
        <end position="67"/>
    </location>
</feature>
<comment type="similarity">
    <text evidence="2">Belongs to the EamA transporter family.</text>
</comment>
<feature type="transmembrane region" description="Helical" evidence="8">
    <location>
        <begin position="132"/>
        <end position="149"/>
    </location>
</feature>
<feature type="transmembrane region" description="Helical" evidence="8">
    <location>
        <begin position="246"/>
        <end position="266"/>
    </location>
</feature>
<keyword evidence="6 8" id="KW-1133">Transmembrane helix</keyword>
<feature type="transmembrane region" description="Helical" evidence="8">
    <location>
        <begin position="76"/>
        <end position="96"/>
    </location>
</feature>
<accession>A0A8J2YX99</accession>
<dbReference type="PANTHER" id="PTHR22911">
    <property type="entry name" value="ACYL-MALONYL CONDENSING ENZYME-RELATED"/>
    <property type="match status" value="1"/>
</dbReference>
<reference evidence="10" key="2">
    <citation type="submission" date="2020-09" db="EMBL/GenBank/DDBJ databases">
        <authorList>
            <person name="Sun Q."/>
            <person name="Zhou Y."/>
        </authorList>
    </citation>
    <scope>NUCLEOTIDE SEQUENCE</scope>
    <source>
        <strain evidence="10">CGMCC 1.15725</strain>
    </source>
</reference>
<keyword evidence="7 8" id="KW-0472">Membrane</keyword>
<evidence type="ECO:0000259" key="9">
    <source>
        <dbReference type="Pfam" id="PF00892"/>
    </source>
</evidence>
<dbReference type="InterPro" id="IPR004626">
    <property type="entry name" value="RarD"/>
</dbReference>
<evidence type="ECO:0000256" key="1">
    <source>
        <dbReference type="ARBA" id="ARBA00004651"/>
    </source>
</evidence>
<feature type="transmembrane region" description="Helical" evidence="8">
    <location>
        <begin position="108"/>
        <end position="125"/>
    </location>
</feature>
<proteinExistence type="inferred from homology"/>
<feature type="transmembrane region" description="Helical" evidence="8">
    <location>
        <begin position="183"/>
        <end position="200"/>
    </location>
</feature>
<reference evidence="10" key="1">
    <citation type="journal article" date="2014" name="Int. J. Syst. Evol. Microbiol.">
        <title>Complete genome sequence of Corynebacterium casei LMG S-19264T (=DSM 44701T), isolated from a smear-ripened cheese.</title>
        <authorList>
            <consortium name="US DOE Joint Genome Institute (JGI-PGF)"/>
            <person name="Walter F."/>
            <person name="Albersmeier A."/>
            <person name="Kalinowski J."/>
            <person name="Ruckert C."/>
        </authorList>
    </citation>
    <scope>NUCLEOTIDE SEQUENCE</scope>
    <source>
        <strain evidence="10">CGMCC 1.15725</strain>
    </source>
</reference>
<evidence type="ECO:0000256" key="4">
    <source>
        <dbReference type="ARBA" id="ARBA00022475"/>
    </source>
</evidence>
<feature type="transmembrane region" description="Helical" evidence="8">
    <location>
        <begin position="212"/>
        <end position="234"/>
    </location>
</feature>
<keyword evidence="11" id="KW-1185">Reference proteome</keyword>
<dbReference type="Pfam" id="PF00892">
    <property type="entry name" value="EamA"/>
    <property type="match status" value="1"/>
</dbReference>
<dbReference type="SUPFAM" id="SSF103481">
    <property type="entry name" value="Multidrug resistance efflux transporter EmrE"/>
    <property type="match status" value="2"/>
</dbReference>
<feature type="transmembrane region" description="Helical" evidence="8">
    <location>
        <begin position="12"/>
        <end position="31"/>
    </location>
</feature>
<dbReference type="NCBIfam" id="TIGR00688">
    <property type="entry name" value="rarD"/>
    <property type="match status" value="1"/>
</dbReference>
<sequence length="299" mass="31791">MSTIDQARSQRVGLLLALGVFLTWGLFPSYFKLLAAVPAVEVLSHRIVWSAVFMAVLLPLGGGVAAFRRALRDGRVVGLIGLSALLIGVNWLTYVATITSGHVLEASLGYFLAPLTNVALGRLVLGERLTRLQLVACLMALGAVAALAFGTEGEIWRALVLAISFGFYGLVRKTVRVEALPGNTLECFLLVPFAAIYLAWQAAAGTIHFGAALPGTSTLLALSGVVTAVPLIAYAAAARRLKLSTLGLMQFLTPSMAFLLGAFVYGEPFGRTKLACFAVIWTALALYGRETVRLARRPA</sequence>
<dbReference type="Proteomes" id="UP000646365">
    <property type="component" value="Unassembled WGS sequence"/>
</dbReference>
<comment type="subcellular location">
    <subcellularLocation>
        <location evidence="1">Cell membrane</location>
        <topology evidence="1">Multi-pass membrane protein</topology>
    </subcellularLocation>
</comment>
<keyword evidence="3" id="KW-0813">Transport</keyword>
<evidence type="ECO:0000256" key="6">
    <source>
        <dbReference type="ARBA" id="ARBA00022989"/>
    </source>
</evidence>
<dbReference type="AlphaFoldDB" id="A0A8J2YX99"/>